<comment type="caution">
    <text evidence="2">The sequence shown here is derived from an EMBL/GenBank/DDBJ whole genome shotgun (WGS) entry which is preliminary data.</text>
</comment>
<sequence>MDLNSIETALAGGLKKALRALVDRVAAHPRFATVAALGAIAAAFVLAKVL</sequence>
<dbReference type="EMBL" id="BPQV01000002">
    <property type="protein sequence ID" value="GJE26235.1"/>
    <property type="molecule type" value="Genomic_DNA"/>
</dbReference>
<evidence type="ECO:0000313" key="2">
    <source>
        <dbReference type="EMBL" id="GJE26235.1"/>
    </source>
</evidence>
<evidence type="ECO:0000256" key="1">
    <source>
        <dbReference type="SAM" id="Phobius"/>
    </source>
</evidence>
<accession>A0ABQ4T3N0</accession>
<feature type="transmembrane region" description="Helical" evidence="1">
    <location>
        <begin position="31"/>
        <end position="49"/>
    </location>
</feature>
<reference evidence="2" key="1">
    <citation type="journal article" date="2021" name="Front. Microbiol.">
        <title>Comprehensive Comparative Genomics and Phenotyping of Methylobacterium Species.</title>
        <authorList>
            <person name="Alessa O."/>
            <person name="Ogura Y."/>
            <person name="Fujitani Y."/>
            <person name="Takami H."/>
            <person name="Hayashi T."/>
            <person name="Sahin N."/>
            <person name="Tani A."/>
        </authorList>
    </citation>
    <scope>NUCLEOTIDE SEQUENCE</scope>
    <source>
        <strain evidence="2">NBRC 15689</strain>
    </source>
</reference>
<name>A0ABQ4T3N0_METOR</name>
<keyword evidence="3" id="KW-1185">Reference proteome</keyword>
<organism evidence="2 3">
    <name type="scientific">Methylobacterium organophilum</name>
    <dbReference type="NCBI Taxonomy" id="410"/>
    <lineage>
        <taxon>Bacteria</taxon>
        <taxon>Pseudomonadati</taxon>
        <taxon>Pseudomonadota</taxon>
        <taxon>Alphaproteobacteria</taxon>
        <taxon>Hyphomicrobiales</taxon>
        <taxon>Methylobacteriaceae</taxon>
        <taxon>Methylobacterium</taxon>
    </lineage>
</organism>
<keyword evidence="1" id="KW-1133">Transmembrane helix</keyword>
<reference evidence="2" key="2">
    <citation type="submission" date="2021-08" db="EMBL/GenBank/DDBJ databases">
        <authorList>
            <person name="Tani A."/>
            <person name="Ola A."/>
            <person name="Ogura Y."/>
            <person name="Katsura K."/>
            <person name="Hayashi T."/>
        </authorList>
    </citation>
    <scope>NUCLEOTIDE SEQUENCE</scope>
    <source>
        <strain evidence="2">NBRC 15689</strain>
    </source>
</reference>
<proteinExistence type="predicted"/>
<keyword evidence="1" id="KW-0812">Transmembrane</keyword>
<dbReference type="Proteomes" id="UP001055156">
    <property type="component" value="Unassembled WGS sequence"/>
</dbReference>
<keyword evidence="1" id="KW-0472">Membrane</keyword>
<gene>
    <name evidence="2" type="ORF">LKMONMHP_1084</name>
</gene>
<dbReference type="RefSeq" id="WP_238310167.1">
    <property type="nucleotide sequence ID" value="NZ_BPQV01000002.1"/>
</dbReference>
<protein>
    <submittedName>
        <fullName evidence="2">Uncharacterized protein</fullName>
    </submittedName>
</protein>
<evidence type="ECO:0000313" key="3">
    <source>
        <dbReference type="Proteomes" id="UP001055156"/>
    </source>
</evidence>